<evidence type="ECO:0000313" key="1">
    <source>
        <dbReference type="EMBL" id="GIY04979.1"/>
    </source>
</evidence>
<dbReference type="AlphaFoldDB" id="A0AAV4Q8P1"/>
<keyword evidence="2" id="KW-1185">Reference proteome</keyword>
<dbReference type="EMBL" id="BPLQ01004018">
    <property type="protein sequence ID" value="GIY04979.1"/>
    <property type="molecule type" value="Genomic_DNA"/>
</dbReference>
<evidence type="ECO:0000313" key="2">
    <source>
        <dbReference type="Proteomes" id="UP001054837"/>
    </source>
</evidence>
<gene>
    <name evidence="1" type="ORF">CDAR_427121</name>
</gene>
<dbReference type="Proteomes" id="UP001054837">
    <property type="component" value="Unassembled WGS sequence"/>
</dbReference>
<comment type="caution">
    <text evidence="1">The sequence shown here is derived from an EMBL/GenBank/DDBJ whole genome shotgun (WGS) entry which is preliminary data.</text>
</comment>
<organism evidence="1 2">
    <name type="scientific">Caerostris darwini</name>
    <dbReference type="NCBI Taxonomy" id="1538125"/>
    <lineage>
        <taxon>Eukaryota</taxon>
        <taxon>Metazoa</taxon>
        <taxon>Ecdysozoa</taxon>
        <taxon>Arthropoda</taxon>
        <taxon>Chelicerata</taxon>
        <taxon>Arachnida</taxon>
        <taxon>Araneae</taxon>
        <taxon>Araneomorphae</taxon>
        <taxon>Entelegynae</taxon>
        <taxon>Araneoidea</taxon>
        <taxon>Araneidae</taxon>
        <taxon>Caerostris</taxon>
    </lineage>
</organism>
<accession>A0AAV4Q8P1</accession>
<sequence>MKDESTSRLTVDGLRNARTTVIRPEIYALAHGVNALGDLQMGLCLWDSLGVEQAGTLAQPSIPNPAKHIRIPTITNTEHWRVHSKSSVIRNFADRLSADLVAGHAKIQLAGFAFIRPRQGPAQKNQSIISRSLKGEWLWGIGILEGIEYEWVKRQFPA</sequence>
<name>A0AAV4Q8P1_9ARAC</name>
<reference evidence="1 2" key="1">
    <citation type="submission" date="2021-06" db="EMBL/GenBank/DDBJ databases">
        <title>Caerostris darwini draft genome.</title>
        <authorList>
            <person name="Kono N."/>
            <person name="Arakawa K."/>
        </authorList>
    </citation>
    <scope>NUCLEOTIDE SEQUENCE [LARGE SCALE GENOMIC DNA]</scope>
</reference>
<proteinExistence type="predicted"/>
<protein>
    <submittedName>
        <fullName evidence="1">Uncharacterized protein</fullName>
    </submittedName>
</protein>